<evidence type="ECO:0000259" key="2">
    <source>
        <dbReference type="Pfam" id="PF01425"/>
    </source>
</evidence>
<protein>
    <submittedName>
        <fullName evidence="3">Amidase</fullName>
    </submittedName>
</protein>
<proteinExistence type="inferred from homology"/>
<evidence type="ECO:0000313" key="3">
    <source>
        <dbReference type="EMBL" id="BCJ89636.1"/>
    </source>
</evidence>
<evidence type="ECO:0000256" key="1">
    <source>
        <dbReference type="ARBA" id="ARBA00009199"/>
    </source>
</evidence>
<keyword evidence="4" id="KW-1185">Reference proteome</keyword>
<evidence type="ECO:0000313" key="4">
    <source>
        <dbReference type="Proteomes" id="UP000515317"/>
    </source>
</evidence>
<gene>
    <name evidence="3" type="ORF">IZ6_03710</name>
</gene>
<dbReference type="InterPro" id="IPR023631">
    <property type="entry name" value="Amidase_dom"/>
</dbReference>
<dbReference type="AlphaFoldDB" id="A0A6S6QK69"/>
<dbReference type="RefSeq" id="WP_222876334.1">
    <property type="nucleotide sequence ID" value="NZ_AP023361.1"/>
</dbReference>
<dbReference type="InterPro" id="IPR000120">
    <property type="entry name" value="Amidase"/>
</dbReference>
<dbReference type="PANTHER" id="PTHR11895">
    <property type="entry name" value="TRANSAMIDASE"/>
    <property type="match status" value="1"/>
</dbReference>
<dbReference type="Proteomes" id="UP000515317">
    <property type="component" value="Chromosome"/>
</dbReference>
<sequence>MTDHTESIRELLARIRKEDAAVHAFTFIAPDPEHVDGPSAEKPLGGLAIAMKDICDTADMPTGYGSKIYDGFQPPMDAAIVTALKAKGAFIPGKTTTTEFATSPPTPTLNPRDTRFTPGGSSAGSAAAVAAGMVKIALGTQTLGSVIRPASFCGVVGFKPTYGWFPTAGMKQLASSLDTIGFLAADVAHCERVYRALVPDDETPKVSKPKLIFSREPNWHLTAPDAKAAIEACIEKLKGLGVDVTDGKMPEGFDEVNLAANVIHDYQMHRSLAPEMKRAREKIAPVLADRIDRAGRWSAEDYRAAIRVVEAQRLAFDAFMKTCDGVLCLAAGGEAPLLELGVTGDPMMNSSWTALQTPCVSLPALAGANSMPIGLQIVGARNQDLKTLFIASFLEGKLGLA</sequence>
<dbReference type="KEGG" id="tso:IZ6_03710"/>
<dbReference type="EMBL" id="AP023361">
    <property type="protein sequence ID" value="BCJ89636.1"/>
    <property type="molecule type" value="Genomic_DNA"/>
</dbReference>
<reference evidence="3 4" key="1">
    <citation type="submission" date="2020-08" db="EMBL/GenBank/DDBJ databases">
        <title>Genome sequence of Rhizobiales bacterium strain IZ6.</title>
        <authorList>
            <person name="Nakai R."/>
            <person name="Naganuma T."/>
        </authorList>
    </citation>
    <scope>NUCLEOTIDE SEQUENCE [LARGE SCALE GENOMIC DNA]</scope>
    <source>
        <strain evidence="3 4">IZ6</strain>
    </source>
</reference>
<dbReference type="InterPro" id="IPR036928">
    <property type="entry name" value="AS_sf"/>
</dbReference>
<comment type="similarity">
    <text evidence="1">Belongs to the amidase family.</text>
</comment>
<organism evidence="3 4">
    <name type="scientific">Terrihabitans soli</name>
    <dbReference type="NCBI Taxonomy" id="708113"/>
    <lineage>
        <taxon>Bacteria</taxon>
        <taxon>Pseudomonadati</taxon>
        <taxon>Pseudomonadota</taxon>
        <taxon>Alphaproteobacteria</taxon>
        <taxon>Hyphomicrobiales</taxon>
        <taxon>Terrihabitans</taxon>
    </lineage>
</organism>
<dbReference type="SUPFAM" id="SSF75304">
    <property type="entry name" value="Amidase signature (AS) enzymes"/>
    <property type="match status" value="1"/>
</dbReference>
<feature type="domain" description="Amidase" evidence="2">
    <location>
        <begin position="7"/>
        <end position="387"/>
    </location>
</feature>
<dbReference type="Pfam" id="PF01425">
    <property type="entry name" value="Amidase"/>
    <property type="match status" value="1"/>
</dbReference>
<dbReference type="Gene3D" id="3.90.1300.10">
    <property type="entry name" value="Amidase signature (AS) domain"/>
    <property type="match status" value="1"/>
</dbReference>
<accession>A0A6S6QK69</accession>
<name>A0A6S6QK69_9HYPH</name>
<dbReference type="GO" id="GO:0003824">
    <property type="term" value="F:catalytic activity"/>
    <property type="evidence" value="ECO:0007669"/>
    <property type="project" value="InterPro"/>
</dbReference>
<dbReference type="PANTHER" id="PTHR11895:SF151">
    <property type="entry name" value="GLUTAMYL-TRNA(GLN) AMIDOTRANSFERASE SUBUNIT A"/>
    <property type="match status" value="1"/>
</dbReference>